<dbReference type="GO" id="GO:0044295">
    <property type="term" value="C:axonal growth cone"/>
    <property type="evidence" value="ECO:0007669"/>
    <property type="project" value="TreeGrafter"/>
</dbReference>
<evidence type="ECO:0000256" key="1">
    <source>
        <dbReference type="SAM" id="MobiDB-lite"/>
    </source>
</evidence>
<protein>
    <submittedName>
        <fullName evidence="3">COBL protein</fullName>
    </submittedName>
</protein>
<dbReference type="Proteomes" id="UP000537039">
    <property type="component" value="Unassembled WGS sequence"/>
</dbReference>
<organism evidence="3 4">
    <name type="scientific">Ciconia maguari</name>
    <dbReference type="NCBI Taxonomy" id="52777"/>
    <lineage>
        <taxon>Eukaryota</taxon>
        <taxon>Metazoa</taxon>
        <taxon>Chordata</taxon>
        <taxon>Craniata</taxon>
        <taxon>Vertebrata</taxon>
        <taxon>Euteleostomi</taxon>
        <taxon>Archelosauria</taxon>
        <taxon>Archosauria</taxon>
        <taxon>Dinosauria</taxon>
        <taxon>Saurischia</taxon>
        <taxon>Theropoda</taxon>
        <taxon>Coelurosauria</taxon>
        <taxon>Aves</taxon>
        <taxon>Neognathae</taxon>
        <taxon>Neoaves</taxon>
        <taxon>Aequornithes</taxon>
        <taxon>Ciconiiformes</taxon>
        <taxon>Ciconiidae</taxon>
        <taxon>Ciconia</taxon>
    </lineage>
</organism>
<dbReference type="GO" id="GO:1990357">
    <property type="term" value="C:terminal web"/>
    <property type="evidence" value="ECO:0007669"/>
    <property type="project" value="TreeGrafter"/>
</dbReference>
<comment type="caution">
    <text evidence="3">The sequence shown here is derived from an EMBL/GenBank/DDBJ whole genome shotgun (WGS) entry which is preliminary data.</text>
</comment>
<evidence type="ECO:0000259" key="2">
    <source>
        <dbReference type="Pfam" id="PF09469"/>
    </source>
</evidence>
<dbReference type="InterPro" id="IPR019025">
    <property type="entry name" value="Cordon-bleu_ubiquitin_domain"/>
</dbReference>
<dbReference type="InterPro" id="IPR039895">
    <property type="entry name" value="COBL-like"/>
</dbReference>
<dbReference type="AlphaFoldDB" id="A0A7L0AY00"/>
<feature type="compositionally biased region" description="Polar residues" evidence="1">
    <location>
        <begin position="389"/>
        <end position="410"/>
    </location>
</feature>
<accession>A0A7L0AY00</accession>
<dbReference type="GO" id="GO:0044294">
    <property type="term" value="C:dendritic growth cone"/>
    <property type="evidence" value="ECO:0007669"/>
    <property type="project" value="TreeGrafter"/>
</dbReference>
<feature type="region of interest" description="Disordered" evidence="1">
    <location>
        <begin position="1"/>
        <end position="29"/>
    </location>
</feature>
<proteinExistence type="predicted"/>
<dbReference type="GO" id="GO:0048471">
    <property type="term" value="C:perinuclear region of cytoplasm"/>
    <property type="evidence" value="ECO:0007669"/>
    <property type="project" value="TreeGrafter"/>
</dbReference>
<feature type="region of interest" description="Disordered" evidence="1">
    <location>
        <begin position="367"/>
        <end position="410"/>
    </location>
</feature>
<feature type="region of interest" description="Disordered" evidence="1">
    <location>
        <begin position="245"/>
        <end position="302"/>
    </location>
</feature>
<keyword evidence="4" id="KW-1185">Reference proteome</keyword>
<dbReference type="GO" id="GO:0043025">
    <property type="term" value="C:neuronal cell body"/>
    <property type="evidence" value="ECO:0007669"/>
    <property type="project" value="TreeGrafter"/>
</dbReference>
<sequence>RRMKARAPPPPNQASAASRIHSEHKSPAETAVISDQNLVSMKENMINRSVEFTVILPSGVEQKSTVQGSKAVMDLLVDLCSQYRLNPSQHSLELKSSGTQQPLSYKPNTLIGALDIQTVLLKEKVPEEKTKRPLPRVPEKSVRLVVNYLKTQKAVVRVSPEVPLHNIIPAICEKCEVSQEHIVLLRDGITGEELELTKSLEELGIKELYAWDRKREPSRKASVSNDAIEKEKTRFLGLFKADRRSSKGFSTAPNSPSVNSRSSSLGPSLSLGNISGMTANPEVKKRRAPPPPVVTPALQNVEMTSLNDLQKKKRRAPLPPAASAPPTPAIPNRTEEREDKRKSTMESLLPAHDNVYVVDDMVLELPEVEETASESSCFASEDTMEDSGVVSSPSDIVSLDSQNDSMKLRD</sequence>
<feature type="region of interest" description="Disordered" evidence="1">
    <location>
        <begin position="314"/>
        <end position="350"/>
    </location>
</feature>
<dbReference type="Gene3D" id="3.10.20.90">
    <property type="entry name" value="Phosphatidylinositol 3-kinase Catalytic Subunit, Chain A, domain 1"/>
    <property type="match status" value="1"/>
</dbReference>
<feature type="compositionally biased region" description="Pro residues" evidence="1">
    <location>
        <begin position="317"/>
        <end position="329"/>
    </location>
</feature>
<feature type="domain" description="Cordon-bleu ubiquitin-like" evidence="2">
    <location>
        <begin position="131"/>
        <end position="221"/>
    </location>
</feature>
<evidence type="ECO:0000313" key="4">
    <source>
        <dbReference type="Proteomes" id="UP000537039"/>
    </source>
</evidence>
<dbReference type="SUPFAM" id="SSF54236">
    <property type="entry name" value="Ubiquitin-like"/>
    <property type="match status" value="1"/>
</dbReference>
<dbReference type="GO" id="GO:0003785">
    <property type="term" value="F:actin monomer binding"/>
    <property type="evidence" value="ECO:0007669"/>
    <property type="project" value="InterPro"/>
</dbReference>
<feature type="non-terminal residue" evidence="3">
    <location>
        <position position="410"/>
    </location>
</feature>
<feature type="non-terminal residue" evidence="3">
    <location>
        <position position="1"/>
    </location>
</feature>
<dbReference type="PANTHER" id="PTHR47008:SF1">
    <property type="entry name" value="PROTEIN CORDON-BLEU"/>
    <property type="match status" value="1"/>
</dbReference>
<dbReference type="PANTHER" id="PTHR47008">
    <property type="entry name" value="PROTEIN CORDON-BLEU"/>
    <property type="match status" value="1"/>
</dbReference>
<gene>
    <name evidence="3" type="primary">Cobl</name>
    <name evidence="3" type="ORF">CICMAG_R12556</name>
</gene>
<dbReference type="EMBL" id="VXAE01012408">
    <property type="protein sequence ID" value="NXJ39815.1"/>
    <property type="molecule type" value="Genomic_DNA"/>
</dbReference>
<feature type="compositionally biased region" description="Low complexity" evidence="1">
    <location>
        <begin position="253"/>
        <end position="276"/>
    </location>
</feature>
<reference evidence="3 4" key="1">
    <citation type="submission" date="2019-09" db="EMBL/GenBank/DDBJ databases">
        <title>Bird 10,000 Genomes (B10K) Project - Family phase.</title>
        <authorList>
            <person name="Zhang G."/>
        </authorList>
    </citation>
    <scope>NUCLEOTIDE SEQUENCE [LARGE SCALE GENOMIC DNA]</scope>
    <source>
        <strain evidence="3">B10K-DU-001-47</strain>
        <tissue evidence="3">Muscle</tissue>
    </source>
</reference>
<feature type="compositionally biased region" description="Basic and acidic residues" evidence="1">
    <location>
        <begin position="333"/>
        <end position="344"/>
    </location>
</feature>
<dbReference type="GO" id="GO:0005884">
    <property type="term" value="C:actin filament"/>
    <property type="evidence" value="ECO:0007669"/>
    <property type="project" value="TreeGrafter"/>
</dbReference>
<dbReference type="GO" id="GO:0030041">
    <property type="term" value="P:actin filament polymerization"/>
    <property type="evidence" value="ECO:0007669"/>
    <property type="project" value="TreeGrafter"/>
</dbReference>
<dbReference type="GO" id="GO:0005886">
    <property type="term" value="C:plasma membrane"/>
    <property type="evidence" value="ECO:0007669"/>
    <property type="project" value="TreeGrafter"/>
</dbReference>
<dbReference type="GO" id="GO:0001726">
    <property type="term" value="C:ruffle"/>
    <property type="evidence" value="ECO:0007669"/>
    <property type="project" value="TreeGrafter"/>
</dbReference>
<evidence type="ECO:0000313" key="3">
    <source>
        <dbReference type="EMBL" id="NXJ39815.1"/>
    </source>
</evidence>
<dbReference type="Pfam" id="PF09469">
    <property type="entry name" value="Cobl"/>
    <property type="match status" value="1"/>
</dbReference>
<name>A0A7L0AY00_9AVES</name>
<dbReference type="GO" id="GO:0051639">
    <property type="term" value="P:actin filament network formation"/>
    <property type="evidence" value="ECO:0007669"/>
    <property type="project" value="TreeGrafter"/>
</dbReference>
<dbReference type="InterPro" id="IPR029071">
    <property type="entry name" value="Ubiquitin-like_domsf"/>
</dbReference>